<evidence type="ECO:0000256" key="2">
    <source>
        <dbReference type="SAM" id="MobiDB-lite"/>
    </source>
</evidence>
<keyword evidence="3" id="KW-0472">Membrane</keyword>
<evidence type="ECO:0000313" key="7">
    <source>
        <dbReference type="EMBL" id="KAJ8026009.1"/>
    </source>
</evidence>
<comment type="caution">
    <text evidence="7">The sequence shown here is derived from an EMBL/GenBank/DDBJ whole genome shotgun (WGS) entry which is preliminary data.</text>
</comment>
<dbReference type="PANTHER" id="PTHR24036:SF5">
    <property type="entry name" value="THROMBOMODULIN"/>
    <property type="match status" value="1"/>
</dbReference>
<feature type="transmembrane region" description="Helical" evidence="3">
    <location>
        <begin position="631"/>
        <end position="657"/>
    </location>
</feature>
<name>A0A9Q0YSB5_HOLLE</name>
<sequence>MDKILLFVVITTVIGPISAQTKYGKELGSFPVRSQHDVAGTIYVIDETTIWVRGFTYDGTAPDAFFYAGETNEPSGQGVIIPDEAGTTVKLGAYDNENLILSLPVGKTINSFRWISIWCRQVGANFGHVIVPSGFVSPDKLSIGELGFSPRVHNTYAEDVIILNSRQLQFVNLVYDGQGPAAYFWIDSGNTPTAGGQGVIYPSDAGGLNRLPRFNGDTVVVTLPADRTVFDIGNIGLWCDAVNQDFGHVDIPNSPNVPPYLGDETPTALDNCVVLSDGQFHLSWTLYPNENKIMMQFIGIVEMSEYLAFGISGSDTSTSMIGSDVTVVYIDSNDNQPKAEDYYLNAYSQCTPNDGRGACPDELQGGVDDVTLQGGIIRDGITRITVERPLMYSDANTDKNITTDGSVFVSWGIGGINPTGHVAKHTIRADGDVAVNFGRDSSTCPQLDPPTKGGGTVKPWDIDPIRPKPDEVITARIGPSGDAKGYQGIAGQVGWGIAWYLNDLLIPEIYVQRNKTYRFEIYGGDDPDNTGVYHPFYITNDKNGGYRQKTTLEKEAETIYAGPAAGTLCEYKGDADPLEHESFEDYFKTLDRTSMCPNDATPEVLEWFVENDTPDLVYYQCYQHKFFGWKIHVSAASVTAAKIHFLFLFACIALFALD</sequence>
<dbReference type="InterPro" id="IPR052126">
    <property type="entry name" value="Spindle_Org/Thrombomodulin"/>
</dbReference>
<dbReference type="InterPro" id="IPR019545">
    <property type="entry name" value="DM13_domain"/>
</dbReference>
<dbReference type="SMART" id="SM00686">
    <property type="entry name" value="DM13"/>
    <property type="match status" value="2"/>
</dbReference>
<dbReference type="OrthoDB" id="2448405at2759"/>
<dbReference type="InterPro" id="IPR045266">
    <property type="entry name" value="DOH_DOMON"/>
</dbReference>
<evidence type="ECO:0000313" key="8">
    <source>
        <dbReference type="Proteomes" id="UP001152320"/>
    </source>
</evidence>
<evidence type="ECO:0000259" key="5">
    <source>
        <dbReference type="PROSITE" id="PS50836"/>
    </source>
</evidence>
<dbReference type="AlphaFoldDB" id="A0A9Q0YSB5"/>
<gene>
    <name evidence="7" type="ORF">HOLleu_33733</name>
</gene>
<dbReference type="InterPro" id="IPR005018">
    <property type="entry name" value="DOMON_domain"/>
</dbReference>
<keyword evidence="1" id="KW-0677">Repeat</keyword>
<feature type="domain" description="DOMON" evidence="5">
    <location>
        <begin position="278"/>
        <end position="414"/>
    </location>
</feature>
<keyword evidence="3" id="KW-1133">Transmembrane helix</keyword>
<dbReference type="PROSITE" id="PS50836">
    <property type="entry name" value="DOMON"/>
    <property type="match status" value="1"/>
</dbReference>
<evidence type="ECO:0000256" key="4">
    <source>
        <dbReference type="SAM" id="SignalP"/>
    </source>
</evidence>
<keyword evidence="3" id="KW-0812">Transmembrane</keyword>
<dbReference type="Proteomes" id="UP001152320">
    <property type="component" value="Chromosome 17"/>
</dbReference>
<protein>
    <submittedName>
        <fullName evidence="7">Protein Skeletor, isoforms D/E</fullName>
    </submittedName>
</protein>
<organism evidence="7 8">
    <name type="scientific">Holothuria leucospilota</name>
    <name type="common">Black long sea cucumber</name>
    <name type="synonym">Mertensiothuria leucospilota</name>
    <dbReference type="NCBI Taxonomy" id="206669"/>
    <lineage>
        <taxon>Eukaryota</taxon>
        <taxon>Metazoa</taxon>
        <taxon>Echinodermata</taxon>
        <taxon>Eleutherozoa</taxon>
        <taxon>Echinozoa</taxon>
        <taxon>Holothuroidea</taxon>
        <taxon>Aspidochirotacea</taxon>
        <taxon>Aspidochirotida</taxon>
        <taxon>Holothuriidae</taxon>
        <taxon>Holothuria</taxon>
    </lineage>
</organism>
<dbReference type="PANTHER" id="PTHR24036">
    <property type="entry name" value="SKELETOR-RELATED"/>
    <property type="match status" value="1"/>
</dbReference>
<dbReference type="Pfam" id="PF03351">
    <property type="entry name" value="DOMON"/>
    <property type="match status" value="1"/>
</dbReference>
<dbReference type="PROSITE" id="PS51549">
    <property type="entry name" value="DM13"/>
    <property type="match status" value="2"/>
</dbReference>
<reference evidence="7" key="1">
    <citation type="submission" date="2021-10" db="EMBL/GenBank/DDBJ databases">
        <title>Tropical sea cucumber genome reveals ecological adaptation and Cuvierian tubules defense mechanism.</title>
        <authorList>
            <person name="Chen T."/>
        </authorList>
    </citation>
    <scope>NUCLEOTIDE SEQUENCE</scope>
    <source>
        <strain evidence="7">Nanhai2018</strain>
        <tissue evidence="7">Muscle</tissue>
    </source>
</reference>
<evidence type="ECO:0000256" key="1">
    <source>
        <dbReference type="ARBA" id="ARBA00022737"/>
    </source>
</evidence>
<dbReference type="CDD" id="cd09631">
    <property type="entry name" value="DOMON_DOH"/>
    <property type="match status" value="1"/>
</dbReference>
<feature type="region of interest" description="Disordered" evidence="2">
    <location>
        <begin position="441"/>
        <end position="465"/>
    </location>
</feature>
<feature type="chain" id="PRO_5040203870" evidence="4">
    <location>
        <begin position="20"/>
        <end position="658"/>
    </location>
</feature>
<feature type="signal peptide" evidence="4">
    <location>
        <begin position="1"/>
        <end position="19"/>
    </location>
</feature>
<feature type="domain" description="DM13" evidence="6">
    <location>
        <begin position="144"/>
        <end position="252"/>
    </location>
</feature>
<dbReference type="EMBL" id="JAIZAY010000017">
    <property type="protein sequence ID" value="KAJ8026009.1"/>
    <property type="molecule type" value="Genomic_DNA"/>
</dbReference>
<evidence type="ECO:0000256" key="3">
    <source>
        <dbReference type="SAM" id="Phobius"/>
    </source>
</evidence>
<proteinExistence type="predicted"/>
<keyword evidence="4" id="KW-0732">Signal</keyword>
<keyword evidence="8" id="KW-1185">Reference proteome</keyword>
<evidence type="ECO:0000259" key="6">
    <source>
        <dbReference type="PROSITE" id="PS51549"/>
    </source>
</evidence>
<dbReference type="Pfam" id="PF10517">
    <property type="entry name" value="DM13"/>
    <property type="match status" value="2"/>
</dbReference>
<dbReference type="SMART" id="SM00664">
    <property type="entry name" value="DoH"/>
    <property type="match status" value="1"/>
</dbReference>
<feature type="domain" description="DM13" evidence="6">
    <location>
        <begin position="28"/>
        <end position="132"/>
    </location>
</feature>
<accession>A0A9Q0YSB5</accession>